<evidence type="ECO:0000313" key="2">
    <source>
        <dbReference type="EMBL" id="MBP2032484.1"/>
    </source>
</evidence>
<dbReference type="Proteomes" id="UP001519307">
    <property type="component" value="Unassembled WGS sequence"/>
</dbReference>
<evidence type="ECO:0000259" key="1">
    <source>
        <dbReference type="Pfam" id="PF18765"/>
    </source>
</evidence>
<protein>
    <submittedName>
        <fullName evidence="2">Nucleotidyltransferase</fullName>
    </submittedName>
</protein>
<dbReference type="SUPFAM" id="SSF81301">
    <property type="entry name" value="Nucleotidyltransferase"/>
    <property type="match status" value="1"/>
</dbReference>
<dbReference type="Gene3D" id="3.30.460.10">
    <property type="entry name" value="Beta Polymerase, domain 2"/>
    <property type="match status" value="1"/>
</dbReference>
<sequence>MGSTILKYQRAFNSAVDRLKKDDSILAVMVFGSMITGDLWDESDIDLFVIYDDKNSEFKNIYTEEKDILVHIKLMSKNKFLQINEENIRGGFIHRIISSSRLVFSKDMEITSIYDGIRYYPDIDRERWGMVYLGNLLKNAAICKKYLQNDGIYTAYISAVKSVEEFSKLYVNYTGHMISKDATMVAISLNDEFKGYVDNLFFHGDTIEELKEAVNKIIDYFQKSVDDNIRNFVNVLINYMREKDTFLSSQQIENDELFKEYDICMEEILNKLWEKNIIKKETRDYKIKNEFMLFKENVYFI</sequence>
<keyword evidence="3" id="KW-1185">Reference proteome</keyword>
<feature type="domain" description="Polymerase beta nucleotidyltransferase" evidence="1">
    <location>
        <begin position="17"/>
        <end position="108"/>
    </location>
</feature>
<comment type="caution">
    <text evidence="2">The sequence shown here is derived from an EMBL/GenBank/DDBJ whole genome shotgun (WGS) entry which is preliminary data.</text>
</comment>
<accession>A0ABS4KUI0</accession>
<dbReference type="CDD" id="cd05403">
    <property type="entry name" value="NT_KNTase_like"/>
    <property type="match status" value="1"/>
</dbReference>
<evidence type="ECO:0000313" key="3">
    <source>
        <dbReference type="Proteomes" id="UP001519307"/>
    </source>
</evidence>
<dbReference type="InterPro" id="IPR041633">
    <property type="entry name" value="Polbeta"/>
</dbReference>
<dbReference type="EMBL" id="JAGGLM010000005">
    <property type="protein sequence ID" value="MBP2032484.1"/>
    <property type="molecule type" value="Genomic_DNA"/>
</dbReference>
<organism evidence="2 3">
    <name type="scientific">Clostridium algifaecis</name>
    <dbReference type="NCBI Taxonomy" id="1472040"/>
    <lineage>
        <taxon>Bacteria</taxon>
        <taxon>Bacillati</taxon>
        <taxon>Bacillota</taxon>
        <taxon>Clostridia</taxon>
        <taxon>Eubacteriales</taxon>
        <taxon>Clostridiaceae</taxon>
        <taxon>Clostridium</taxon>
    </lineage>
</organism>
<proteinExistence type="predicted"/>
<gene>
    <name evidence="2" type="ORF">J2Z42_001156</name>
</gene>
<dbReference type="InterPro" id="IPR043519">
    <property type="entry name" value="NT_sf"/>
</dbReference>
<dbReference type="RefSeq" id="WP_209701678.1">
    <property type="nucleotide sequence ID" value="NZ_JAGGLM010000005.1"/>
</dbReference>
<dbReference type="Pfam" id="PF18765">
    <property type="entry name" value="Polbeta"/>
    <property type="match status" value="1"/>
</dbReference>
<reference evidence="2 3" key="1">
    <citation type="submission" date="2021-03" db="EMBL/GenBank/DDBJ databases">
        <title>Genomic Encyclopedia of Type Strains, Phase IV (KMG-IV): sequencing the most valuable type-strain genomes for metagenomic binning, comparative biology and taxonomic classification.</title>
        <authorList>
            <person name="Goeker M."/>
        </authorList>
    </citation>
    <scope>NUCLEOTIDE SEQUENCE [LARGE SCALE GENOMIC DNA]</scope>
    <source>
        <strain evidence="2 3">DSM 28783</strain>
    </source>
</reference>
<name>A0ABS4KUI0_9CLOT</name>